<dbReference type="Pfam" id="PF07963">
    <property type="entry name" value="N_methyl"/>
    <property type="match status" value="1"/>
</dbReference>
<comment type="similarity">
    <text evidence="1 3">Belongs to the N-Me-Phe pilin family.</text>
</comment>
<accession>A0A923MRX9</accession>
<name>A0A923MRX9_9BURK</name>
<keyword evidence="4" id="KW-0472">Membrane</keyword>
<dbReference type="Pfam" id="PF00114">
    <property type="entry name" value="Pilin"/>
    <property type="match status" value="1"/>
</dbReference>
<dbReference type="GO" id="GO:0009289">
    <property type="term" value="C:pilus"/>
    <property type="evidence" value="ECO:0007669"/>
    <property type="project" value="InterPro"/>
</dbReference>
<evidence type="ECO:0000256" key="4">
    <source>
        <dbReference type="SAM" id="Phobius"/>
    </source>
</evidence>
<dbReference type="Proteomes" id="UP000608513">
    <property type="component" value="Unassembled WGS sequence"/>
</dbReference>
<comment type="caution">
    <text evidence="5">The sequence shown here is derived from an EMBL/GenBank/DDBJ whole genome shotgun (WGS) entry which is preliminary data.</text>
</comment>
<reference evidence="5" key="1">
    <citation type="submission" date="2020-08" db="EMBL/GenBank/DDBJ databases">
        <title>Ramlibacter sp. USB13 16S ribosomal RNA gene genome sequencing and assembly.</title>
        <authorList>
            <person name="Kang M."/>
        </authorList>
    </citation>
    <scope>NUCLEOTIDE SEQUENCE</scope>
    <source>
        <strain evidence="5">USB13</strain>
    </source>
</reference>
<keyword evidence="2" id="KW-0488">Methylation</keyword>
<evidence type="ECO:0000313" key="5">
    <source>
        <dbReference type="EMBL" id="MBC5782722.1"/>
    </source>
</evidence>
<keyword evidence="4" id="KW-0812">Transmembrane</keyword>
<dbReference type="PROSITE" id="PS00409">
    <property type="entry name" value="PROKAR_NTER_METHYL"/>
    <property type="match status" value="1"/>
</dbReference>
<evidence type="ECO:0000256" key="3">
    <source>
        <dbReference type="RuleBase" id="RU000389"/>
    </source>
</evidence>
<organism evidence="5 6">
    <name type="scientific">Ramlibacter cellulosilyticus</name>
    <dbReference type="NCBI Taxonomy" id="2764187"/>
    <lineage>
        <taxon>Bacteria</taxon>
        <taxon>Pseudomonadati</taxon>
        <taxon>Pseudomonadota</taxon>
        <taxon>Betaproteobacteria</taxon>
        <taxon>Burkholderiales</taxon>
        <taxon>Comamonadaceae</taxon>
        <taxon>Ramlibacter</taxon>
    </lineage>
</organism>
<keyword evidence="6" id="KW-1185">Reference proteome</keyword>
<dbReference type="SUPFAM" id="SSF54523">
    <property type="entry name" value="Pili subunits"/>
    <property type="match status" value="1"/>
</dbReference>
<dbReference type="Gene3D" id="3.30.700.10">
    <property type="entry name" value="Glycoprotein, Type 4 Pilin"/>
    <property type="match status" value="1"/>
</dbReference>
<protein>
    <submittedName>
        <fullName evidence="5">Pilin</fullName>
    </submittedName>
</protein>
<keyword evidence="4" id="KW-1133">Transmembrane helix</keyword>
<dbReference type="AlphaFoldDB" id="A0A923MRX9"/>
<dbReference type="EMBL" id="JACORT010000002">
    <property type="protein sequence ID" value="MBC5782722.1"/>
    <property type="molecule type" value="Genomic_DNA"/>
</dbReference>
<feature type="transmembrane region" description="Helical" evidence="4">
    <location>
        <begin position="12"/>
        <end position="35"/>
    </location>
</feature>
<dbReference type="InterPro" id="IPR001082">
    <property type="entry name" value="Pilin"/>
</dbReference>
<dbReference type="GO" id="GO:0007155">
    <property type="term" value="P:cell adhesion"/>
    <property type="evidence" value="ECO:0007669"/>
    <property type="project" value="InterPro"/>
</dbReference>
<keyword evidence="3" id="KW-0281">Fimbrium</keyword>
<evidence type="ECO:0000313" key="6">
    <source>
        <dbReference type="Proteomes" id="UP000608513"/>
    </source>
</evidence>
<evidence type="ECO:0000256" key="2">
    <source>
        <dbReference type="ARBA" id="ARBA00022481"/>
    </source>
</evidence>
<dbReference type="RefSeq" id="WP_187075473.1">
    <property type="nucleotide sequence ID" value="NZ_JACORT010000002.1"/>
</dbReference>
<evidence type="ECO:0000256" key="1">
    <source>
        <dbReference type="ARBA" id="ARBA00005233"/>
    </source>
</evidence>
<sequence length="168" mass="17534">MAVARAPAQAGFTLIELMIAVAIIGLLAAIALGQWRDYTRRARMSEAVLAATTCKTRVSESYLSLPEPPASAGAWGCSGGSSHFVSEVQTSPRGVIRVTVANLDPAVNGLHLHLVPMRADGSAALDPAADLGNAVGQWLCGSDAEQVRNALPANCRQDTSTFAAETFE</sequence>
<dbReference type="NCBIfam" id="TIGR02532">
    <property type="entry name" value="IV_pilin_GFxxxE"/>
    <property type="match status" value="1"/>
</dbReference>
<gene>
    <name evidence="5" type="ORF">H8N03_07175</name>
</gene>
<dbReference type="InterPro" id="IPR045584">
    <property type="entry name" value="Pilin-like"/>
</dbReference>
<proteinExistence type="inferred from homology"/>
<dbReference type="InterPro" id="IPR012902">
    <property type="entry name" value="N_methyl_site"/>
</dbReference>